<evidence type="ECO:0000313" key="2">
    <source>
        <dbReference type="EMBL" id="CNV22855.1"/>
    </source>
</evidence>
<dbReference type="Proteomes" id="UP000042394">
    <property type="component" value="Unassembled WGS sequence"/>
</dbReference>
<evidence type="ECO:0000313" key="1">
    <source>
        <dbReference type="EMBL" id="CNU26015.1"/>
    </source>
</evidence>
<gene>
    <name evidence="1" type="ORF">ERS008198_02319</name>
    <name evidence="2" type="ORF">ERS008202_04679</name>
    <name evidence="3" type="ORF">ERS008207_04676</name>
</gene>
<sequence length="71" mass="8079">MRLRQLGAGEGNQLTLARGQIRAAVIDRSTKPQRQMLHSFKESRLSRRDLHLRVAAVWQRIADIFGNIAAK</sequence>
<dbReference type="AlphaFoldDB" id="A0A655EJU2"/>
<dbReference type="EMBL" id="CQPD01000077">
    <property type="protein sequence ID" value="CNV23303.1"/>
    <property type="molecule type" value="Genomic_DNA"/>
</dbReference>
<proteinExistence type="predicted"/>
<protein>
    <submittedName>
        <fullName evidence="2">Uncharacterized protein</fullName>
    </submittedName>
</protein>
<reference evidence="4 5" key="1">
    <citation type="submission" date="2015-03" db="EMBL/GenBank/DDBJ databases">
        <authorList>
            <consortium name="Pathogen Informatics"/>
        </authorList>
    </citation>
    <scope>NUCLEOTIDE SEQUENCE [LARGE SCALE GENOMIC DNA]</scope>
    <source>
        <strain evidence="2 4">3476</strain>
        <strain evidence="1 5">A1104</strain>
        <strain evidence="3 6">D4891</strain>
    </source>
</reference>
<evidence type="ECO:0000313" key="5">
    <source>
        <dbReference type="Proteomes" id="UP000041314"/>
    </source>
</evidence>
<dbReference type="EMBL" id="CQPC01000107">
    <property type="protein sequence ID" value="CNV22855.1"/>
    <property type="molecule type" value="Genomic_DNA"/>
</dbReference>
<dbReference type="Proteomes" id="UP000041314">
    <property type="component" value="Unassembled WGS sequence"/>
</dbReference>
<name>A0A655EJU2_SALET</name>
<evidence type="ECO:0000313" key="3">
    <source>
        <dbReference type="EMBL" id="CNV23303.1"/>
    </source>
</evidence>
<dbReference type="Proteomes" id="UP000039541">
    <property type="component" value="Unassembled WGS sequence"/>
</dbReference>
<dbReference type="EMBL" id="CQPA01000016">
    <property type="protein sequence ID" value="CNU26015.1"/>
    <property type="molecule type" value="Genomic_DNA"/>
</dbReference>
<evidence type="ECO:0000313" key="4">
    <source>
        <dbReference type="Proteomes" id="UP000039541"/>
    </source>
</evidence>
<evidence type="ECO:0000313" key="6">
    <source>
        <dbReference type="Proteomes" id="UP000042394"/>
    </source>
</evidence>
<accession>A0A655EJU2</accession>
<organism evidence="2 4">
    <name type="scientific">Salmonella enterica subsp. enterica serovar Bovismorbificans</name>
    <dbReference type="NCBI Taxonomy" id="58097"/>
    <lineage>
        <taxon>Bacteria</taxon>
        <taxon>Pseudomonadati</taxon>
        <taxon>Pseudomonadota</taxon>
        <taxon>Gammaproteobacteria</taxon>
        <taxon>Enterobacterales</taxon>
        <taxon>Enterobacteriaceae</taxon>
        <taxon>Salmonella</taxon>
    </lineage>
</organism>